<dbReference type="HOGENOM" id="CLU_039499_1_1_9"/>
<feature type="transmembrane region" description="Helical" evidence="6">
    <location>
        <begin position="20"/>
        <end position="39"/>
    </location>
</feature>
<feature type="transmembrane region" description="Helical" evidence="6">
    <location>
        <begin position="387"/>
        <end position="409"/>
    </location>
</feature>
<feature type="domain" description="ABC3 transporter permease C-terminal" evidence="7">
    <location>
        <begin position="343"/>
        <end position="423"/>
    </location>
</feature>
<proteinExistence type="predicted"/>
<feature type="domain" description="MacB-like periplasmic core" evidence="8">
    <location>
        <begin position="20"/>
        <end position="220"/>
    </location>
</feature>
<dbReference type="InterPro" id="IPR050250">
    <property type="entry name" value="Macrolide_Exporter_MacB"/>
</dbReference>
<evidence type="ECO:0000259" key="7">
    <source>
        <dbReference type="Pfam" id="PF02687"/>
    </source>
</evidence>
<dbReference type="GO" id="GO:0005886">
    <property type="term" value="C:plasma membrane"/>
    <property type="evidence" value="ECO:0007669"/>
    <property type="project" value="UniProtKB-SubCell"/>
</dbReference>
<dbReference type="PATRIC" id="fig|1139996.3.peg.2272"/>
<dbReference type="PANTHER" id="PTHR30572:SF9">
    <property type="entry name" value="ABC TRANSPORTER PERMEASE PROTEIN"/>
    <property type="match status" value="1"/>
</dbReference>
<comment type="caution">
    <text evidence="9">The sequence shown here is derived from an EMBL/GenBank/DDBJ whole genome shotgun (WGS) entry which is preliminary data.</text>
</comment>
<sequence length="498" mass="56610">MKILDRALLSIYRQKKMTLILFMIIFILGTVIISSFMIYTSSQKVEKEIKSRLGASGTISLNYELIEKDKENNSYSPDKEILTVDMIEDISKSPYIKKFEYNIYGIAETKNLNAVKLDTNNDTEKQNIVTFKGVNNHELIDIDNGIIELENGVLFEKNDIKDDSGKAIISKNLADSNNLNINDKITLDILIKSVLQTNESFNIKTYSVPIEIIGIFDITKSNIKNKNIDENQAALLEEQVNTMYFSNEFVKNYNKKTIAIFNELNPDFYINSDGTPMTEKQINELVTLGTPYYKLKNIDSVSYFTEEANAILQNSYFKVITTDNQYSLISGNIENLNKISINILLGTVLSSIIIINLVVILFMKQRKNEIAVLLALGAQKKKIMEQIIIEVLIISCISVSLSLVSSIILEKHISNSFVYSTDSLLLEDNVSNSEEEYLMSKISDESISQDDVQELYKESYKSIYYIFIVLVIILLILLSLIGSLLYILHLNPKKILLI</sequence>
<dbReference type="InterPro" id="IPR001036">
    <property type="entry name" value="Acrflvin-R"/>
</dbReference>
<dbReference type="PRINTS" id="PR00702">
    <property type="entry name" value="ACRIFLAVINRP"/>
</dbReference>
<dbReference type="EMBL" id="AHYT01000011">
    <property type="protein sequence ID" value="EOT26265.1"/>
    <property type="molecule type" value="Genomic_DNA"/>
</dbReference>
<feature type="transmembrane region" description="Helical" evidence="6">
    <location>
        <begin position="343"/>
        <end position="363"/>
    </location>
</feature>
<evidence type="ECO:0000256" key="2">
    <source>
        <dbReference type="ARBA" id="ARBA00022475"/>
    </source>
</evidence>
<feature type="transmembrane region" description="Helical" evidence="6">
    <location>
        <begin position="463"/>
        <end position="488"/>
    </location>
</feature>
<keyword evidence="10" id="KW-1185">Reference proteome</keyword>
<keyword evidence="5 6" id="KW-0472">Membrane</keyword>
<evidence type="ECO:0000313" key="9">
    <source>
        <dbReference type="EMBL" id="EOT26265.1"/>
    </source>
</evidence>
<dbReference type="InterPro" id="IPR003838">
    <property type="entry name" value="ABC3_permease_C"/>
</dbReference>
<evidence type="ECO:0000259" key="8">
    <source>
        <dbReference type="Pfam" id="PF12704"/>
    </source>
</evidence>
<evidence type="ECO:0000256" key="3">
    <source>
        <dbReference type="ARBA" id="ARBA00022692"/>
    </source>
</evidence>
<dbReference type="PANTHER" id="PTHR30572">
    <property type="entry name" value="MEMBRANE COMPONENT OF TRANSPORTER-RELATED"/>
    <property type="match status" value="1"/>
</dbReference>
<comment type="subcellular location">
    <subcellularLocation>
        <location evidence="1">Cell membrane</location>
        <topology evidence="1">Multi-pass membrane protein</topology>
    </subcellularLocation>
</comment>
<dbReference type="eggNOG" id="COG0577">
    <property type="taxonomic scope" value="Bacteria"/>
</dbReference>
<evidence type="ECO:0000313" key="10">
    <source>
        <dbReference type="Proteomes" id="UP000014136"/>
    </source>
</evidence>
<organism evidence="9 10">
    <name type="scientific">Enterococcus saccharolyticus subsp. saccharolyticus ATCC 43076</name>
    <dbReference type="NCBI Taxonomy" id="1139996"/>
    <lineage>
        <taxon>Bacteria</taxon>
        <taxon>Bacillati</taxon>
        <taxon>Bacillota</taxon>
        <taxon>Bacilli</taxon>
        <taxon>Lactobacillales</taxon>
        <taxon>Enterococcaceae</taxon>
        <taxon>Enterococcus</taxon>
    </lineage>
</organism>
<evidence type="ECO:0000256" key="4">
    <source>
        <dbReference type="ARBA" id="ARBA00022989"/>
    </source>
</evidence>
<dbReference type="GO" id="GO:0022857">
    <property type="term" value="F:transmembrane transporter activity"/>
    <property type="evidence" value="ECO:0007669"/>
    <property type="project" value="InterPro"/>
</dbReference>
<dbReference type="RefSeq" id="WP_016176067.1">
    <property type="nucleotide sequence ID" value="NZ_KE136391.1"/>
</dbReference>
<keyword evidence="3 6" id="KW-0812">Transmembrane</keyword>
<protein>
    <submittedName>
        <fullName evidence="9">Uncharacterized protein</fullName>
    </submittedName>
</protein>
<dbReference type="AlphaFoldDB" id="S0JCF5"/>
<dbReference type="Pfam" id="PF12704">
    <property type="entry name" value="MacB_PCD"/>
    <property type="match status" value="1"/>
</dbReference>
<keyword evidence="4 6" id="KW-1133">Transmembrane helix</keyword>
<name>S0JCF5_9ENTE</name>
<reference evidence="9 10" key="1">
    <citation type="submission" date="2013-03" db="EMBL/GenBank/DDBJ databases">
        <title>The Genome Sequence of Enterococcus saccharolyticus ATCC_43076 (Illumina only assembly).</title>
        <authorList>
            <consortium name="The Broad Institute Genomics Platform"/>
            <consortium name="The Broad Institute Genome Sequencing Center for Infectious Disease"/>
            <person name="Earl A."/>
            <person name="Russ C."/>
            <person name="Gilmore M."/>
            <person name="Surin D."/>
            <person name="Walker B."/>
            <person name="Young S."/>
            <person name="Zeng Q."/>
            <person name="Gargeya S."/>
            <person name="Fitzgerald M."/>
            <person name="Haas B."/>
            <person name="Abouelleil A."/>
            <person name="Allen A.W."/>
            <person name="Alvarado L."/>
            <person name="Arachchi H.M."/>
            <person name="Berlin A.M."/>
            <person name="Chapman S.B."/>
            <person name="Gainer-Dewar J."/>
            <person name="Goldberg J."/>
            <person name="Griggs A."/>
            <person name="Gujja S."/>
            <person name="Hansen M."/>
            <person name="Howarth C."/>
            <person name="Imamovic A."/>
            <person name="Ireland A."/>
            <person name="Larimer J."/>
            <person name="McCowan C."/>
            <person name="Murphy C."/>
            <person name="Pearson M."/>
            <person name="Poon T.W."/>
            <person name="Priest M."/>
            <person name="Roberts A."/>
            <person name="Saif S."/>
            <person name="Shea T."/>
            <person name="Sisk P."/>
            <person name="Sykes S."/>
            <person name="Wortman J."/>
            <person name="Nusbaum C."/>
            <person name="Birren B."/>
        </authorList>
    </citation>
    <scope>NUCLEOTIDE SEQUENCE [LARGE SCALE GENOMIC DNA]</scope>
    <source>
        <strain evidence="9 10">ATCC 43076</strain>
    </source>
</reference>
<dbReference type="Proteomes" id="UP000014136">
    <property type="component" value="Unassembled WGS sequence"/>
</dbReference>
<accession>S0JCF5</accession>
<evidence type="ECO:0000256" key="6">
    <source>
        <dbReference type="SAM" id="Phobius"/>
    </source>
</evidence>
<keyword evidence="2" id="KW-1003">Cell membrane</keyword>
<evidence type="ECO:0000256" key="5">
    <source>
        <dbReference type="ARBA" id="ARBA00023136"/>
    </source>
</evidence>
<dbReference type="STRING" id="41997.RV16_GL000135"/>
<dbReference type="Pfam" id="PF02687">
    <property type="entry name" value="FtsX"/>
    <property type="match status" value="1"/>
</dbReference>
<evidence type="ECO:0000256" key="1">
    <source>
        <dbReference type="ARBA" id="ARBA00004651"/>
    </source>
</evidence>
<gene>
    <name evidence="9" type="ORF">OMQ_02314</name>
</gene>
<dbReference type="InterPro" id="IPR025857">
    <property type="entry name" value="MacB_PCD"/>
</dbReference>